<dbReference type="Proteomes" id="UP000654913">
    <property type="component" value="Chromosome 1"/>
</dbReference>
<keyword evidence="2" id="KW-0456">Lyase</keyword>
<dbReference type="SUPFAM" id="SSF48576">
    <property type="entry name" value="Terpenoid synthases"/>
    <property type="match status" value="1"/>
</dbReference>
<dbReference type="AlphaFoldDB" id="A0A7R7X9V3"/>
<evidence type="ECO:0000313" key="4">
    <source>
        <dbReference type="Proteomes" id="UP000654913"/>
    </source>
</evidence>
<gene>
    <name evidence="3" type="ORF">APUU_10173A</name>
</gene>
<reference evidence="3" key="1">
    <citation type="submission" date="2021-01" db="EMBL/GenBank/DDBJ databases">
        <authorList>
            <consortium name="Aspergillus puulaauensis MK2 genome sequencing consortium"/>
            <person name="Kazuki M."/>
            <person name="Futagami T."/>
        </authorList>
    </citation>
    <scope>NUCLEOTIDE SEQUENCE</scope>
    <source>
        <strain evidence="3">MK2</strain>
    </source>
</reference>
<evidence type="ECO:0000256" key="1">
    <source>
        <dbReference type="ARBA" id="ARBA00007946"/>
    </source>
</evidence>
<proteinExistence type="inferred from homology"/>
<dbReference type="RefSeq" id="XP_041549539.1">
    <property type="nucleotide sequence ID" value="XM_041697852.1"/>
</dbReference>
<dbReference type="InterPro" id="IPR008949">
    <property type="entry name" value="Isoprenoid_synthase_dom_sf"/>
</dbReference>
<dbReference type="Gene3D" id="1.10.600.10">
    <property type="entry name" value="Farnesyl Diphosphate Synthase"/>
    <property type="match status" value="1"/>
</dbReference>
<comment type="similarity">
    <text evidence="1">Belongs to the trichodiene synthase family.</text>
</comment>
<evidence type="ECO:0000313" key="3">
    <source>
        <dbReference type="EMBL" id="BCS17345.1"/>
    </source>
</evidence>
<evidence type="ECO:0008006" key="5">
    <source>
        <dbReference type="Google" id="ProtNLM"/>
    </source>
</evidence>
<reference evidence="3" key="2">
    <citation type="submission" date="2021-02" db="EMBL/GenBank/DDBJ databases">
        <title>Aspergillus puulaauensis MK2 genome sequence.</title>
        <authorList>
            <person name="Futagami T."/>
            <person name="Mori K."/>
            <person name="Kadooka C."/>
            <person name="Tanaka T."/>
        </authorList>
    </citation>
    <scope>NUCLEOTIDE SEQUENCE</scope>
    <source>
        <strain evidence="3">MK2</strain>
    </source>
</reference>
<protein>
    <recommendedName>
        <fullName evidence="5">Terpenoid synthase</fullName>
    </recommendedName>
</protein>
<evidence type="ECO:0000256" key="2">
    <source>
        <dbReference type="ARBA" id="ARBA00023239"/>
    </source>
</evidence>
<keyword evidence="4" id="KW-1185">Reference proteome</keyword>
<organism evidence="3 4">
    <name type="scientific">Aspergillus puulaauensis</name>
    <dbReference type="NCBI Taxonomy" id="1220207"/>
    <lineage>
        <taxon>Eukaryota</taxon>
        <taxon>Fungi</taxon>
        <taxon>Dikarya</taxon>
        <taxon>Ascomycota</taxon>
        <taxon>Pezizomycotina</taxon>
        <taxon>Eurotiomycetes</taxon>
        <taxon>Eurotiomycetidae</taxon>
        <taxon>Eurotiales</taxon>
        <taxon>Aspergillaceae</taxon>
        <taxon>Aspergillus</taxon>
    </lineage>
</organism>
<sequence>MEQVSAKDLSEILVRFLHRFEYDDNDRLPQAELEAIYNFVLPYIPDNKKIVREMADYVHCTFSFLPLEIRQAVALYDAFQMSMDDTPVEQHDSLQGLCAELSAGDKVQHPVWSEFFKAIPLLLKHYGPYVQTTLFRGALEFIQATCLERTLFRGHADSSYPSYIRRMSAQGPVQTSICFPEAEFPQEKYLSLIASLEAESEDFVALVNDLFSFYKESDTPFERINFPLNEAACSGRSVLVVLNEMVEKAAAPWERVQKILGSMDCGELLYGRVHAFFKGYVRYHLSCARYKIASLCAEAGNEELHRFYQMSVVARNGQAN</sequence>
<dbReference type="EMBL" id="AP024443">
    <property type="protein sequence ID" value="BCS17345.1"/>
    <property type="molecule type" value="Genomic_DNA"/>
</dbReference>
<dbReference type="KEGG" id="apuu:APUU_10173A"/>
<dbReference type="GO" id="GO:0016838">
    <property type="term" value="F:carbon-oxygen lyase activity, acting on phosphates"/>
    <property type="evidence" value="ECO:0007669"/>
    <property type="project" value="InterPro"/>
</dbReference>
<dbReference type="GeneID" id="64967350"/>
<dbReference type="OrthoDB" id="2998174at2759"/>
<name>A0A7R7X9V3_9EURO</name>
<dbReference type="Pfam" id="PF06330">
    <property type="entry name" value="TRI5"/>
    <property type="match status" value="1"/>
</dbReference>
<accession>A0A7R7X9V3</accession>
<dbReference type="InterPro" id="IPR024652">
    <property type="entry name" value="Trichodiene_synth"/>
</dbReference>